<evidence type="ECO:0000256" key="4">
    <source>
        <dbReference type="ARBA" id="ARBA00022581"/>
    </source>
</evidence>
<feature type="domain" description="Tyrosine-protein phosphatase" evidence="14">
    <location>
        <begin position="23"/>
        <end position="172"/>
    </location>
</feature>
<evidence type="ECO:0000256" key="12">
    <source>
        <dbReference type="ARBA" id="ARBA00023280"/>
    </source>
</evidence>
<keyword evidence="9" id="KW-1105">Inhibition of host STAT1 by virus</keyword>
<dbReference type="PROSITE" id="PS50056">
    <property type="entry name" value="TYR_PHOSPHATASE_2"/>
    <property type="match status" value="1"/>
</dbReference>
<dbReference type="SMART" id="SM00195">
    <property type="entry name" value="DSPc"/>
    <property type="match status" value="1"/>
</dbReference>
<evidence type="ECO:0000256" key="2">
    <source>
        <dbReference type="ARBA" id="ARBA00008601"/>
    </source>
</evidence>
<evidence type="ECO:0000256" key="6">
    <source>
        <dbReference type="ARBA" id="ARBA00022801"/>
    </source>
</evidence>
<organismHost>
    <name type="scientific">Bos taurus</name>
    <name type="common">Bovine</name>
    <dbReference type="NCBI Taxonomy" id="9913"/>
</organismHost>
<proteinExistence type="inferred from homology"/>
<dbReference type="InterPro" id="IPR000340">
    <property type="entry name" value="Dual-sp_phosphatase_cat-dom"/>
</dbReference>
<comment type="catalytic activity">
    <reaction evidence="13">
        <text>O-phospho-L-seryl-[protein] + H2O = L-seryl-[protein] + phosphate</text>
        <dbReference type="Rhea" id="RHEA:20629"/>
        <dbReference type="Rhea" id="RHEA-COMP:9863"/>
        <dbReference type="Rhea" id="RHEA-COMP:11604"/>
        <dbReference type="ChEBI" id="CHEBI:15377"/>
        <dbReference type="ChEBI" id="CHEBI:29999"/>
        <dbReference type="ChEBI" id="CHEBI:43474"/>
        <dbReference type="ChEBI" id="CHEBI:83421"/>
    </reaction>
</comment>
<dbReference type="PROSITE" id="PS00383">
    <property type="entry name" value="TYR_PHOSPHATASE_1"/>
    <property type="match status" value="1"/>
</dbReference>
<evidence type="ECO:0000256" key="10">
    <source>
        <dbReference type="ARBA" id="ARBA00023200"/>
    </source>
</evidence>
<dbReference type="InterPro" id="IPR003595">
    <property type="entry name" value="Tyr_Pase_cat"/>
</dbReference>
<feature type="domain" description="Tyrosine specific protein phosphatases" evidence="15">
    <location>
        <begin position="86"/>
        <end position="161"/>
    </location>
</feature>
<keyword evidence="11" id="KW-0922">Interferon antiviral system evasion</keyword>
<dbReference type="EMBL" id="AH010683">
    <property type="protein sequence ID" value="AAK43569.1"/>
    <property type="molecule type" value="Genomic_DNA"/>
</dbReference>
<dbReference type="GO" id="GO:0030430">
    <property type="term" value="C:host cell cytoplasm"/>
    <property type="evidence" value="ECO:0007669"/>
    <property type="project" value="UniProtKB-SubCell"/>
</dbReference>
<dbReference type="CDD" id="cd14498">
    <property type="entry name" value="DSP"/>
    <property type="match status" value="1"/>
</dbReference>
<evidence type="ECO:0000256" key="13">
    <source>
        <dbReference type="ARBA" id="ARBA00047339"/>
    </source>
</evidence>
<name>Q91T23_LSDV</name>
<evidence type="ECO:0000259" key="15">
    <source>
        <dbReference type="PROSITE" id="PS50056"/>
    </source>
</evidence>
<keyword evidence="7" id="KW-1114">Inhibition of host interferon signaling pathway by virus</keyword>
<dbReference type="Pfam" id="PF00782">
    <property type="entry name" value="DSPc"/>
    <property type="match status" value="1"/>
</dbReference>
<evidence type="ECO:0000256" key="7">
    <source>
        <dbReference type="ARBA" id="ARBA00022830"/>
    </source>
</evidence>
<dbReference type="GO" id="GO:0039563">
    <property type="term" value="P:symbiont-mediated suppression of host JAK-STAT cascade via inhibition of STAT1 activity"/>
    <property type="evidence" value="ECO:0007669"/>
    <property type="project" value="UniProtKB-KW"/>
</dbReference>
<evidence type="ECO:0000256" key="11">
    <source>
        <dbReference type="ARBA" id="ARBA00023258"/>
    </source>
</evidence>
<dbReference type="PROSITE" id="PS50054">
    <property type="entry name" value="TYR_PHOSPHATASE_DUAL"/>
    <property type="match status" value="1"/>
</dbReference>
<evidence type="ECO:0000256" key="8">
    <source>
        <dbReference type="ARBA" id="ARBA00022912"/>
    </source>
</evidence>
<keyword evidence="8" id="KW-0904">Protein phosphatase</keyword>
<keyword evidence="6" id="KW-0378">Hydrolase</keyword>
<keyword evidence="4" id="KW-0945">Host-virus interaction</keyword>
<dbReference type="GO" id="GO:0004721">
    <property type="term" value="F:phosphoprotein phosphatase activity"/>
    <property type="evidence" value="ECO:0007669"/>
    <property type="project" value="UniProtKB-KW"/>
</dbReference>
<evidence type="ECO:0000256" key="5">
    <source>
        <dbReference type="ARBA" id="ARBA00022632"/>
    </source>
</evidence>
<dbReference type="PANTHER" id="PTHR45961">
    <property type="entry name" value="IP21249P"/>
    <property type="match status" value="1"/>
</dbReference>
<evidence type="ECO:0000256" key="1">
    <source>
        <dbReference type="ARBA" id="ARBA00004192"/>
    </source>
</evidence>
<dbReference type="InterPro" id="IPR020422">
    <property type="entry name" value="TYR_PHOSPHATASE_DUAL_dom"/>
</dbReference>
<comment type="subunit">
    <text evidence="3">Homodimer.</text>
</comment>
<dbReference type="GO" id="GO:0039502">
    <property type="term" value="P:symbiont-mediated suppression of host type I interferon-mediated signaling pathway"/>
    <property type="evidence" value="ECO:0007669"/>
    <property type="project" value="UniProtKB-KW"/>
</dbReference>
<keyword evidence="12" id="KW-0899">Viral immunoevasion</keyword>
<evidence type="ECO:0000313" key="16">
    <source>
        <dbReference type="EMBL" id="AAK43569.1"/>
    </source>
</evidence>
<comment type="subcellular location">
    <subcellularLocation>
        <location evidence="1">Host cytoplasm</location>
    </subcellularLocation>
</comment>
<dbReference type="GO" id="GO:0052170">
    <property type="term" value="P:symbiont-mediated suppression of host innate immune response"/>
    <property type="evidence" value="ECO:0007669"/>
    <property type="project" value="UniProtKB-KW"/>
</dbReference>
<dbReference type="InterPro" id="IPR029021">
    <property type="entry name" value="Prot-tyrosine_phosphatase-like"/>
</dbReference>
<protein>
    <submittedName>
        <fullName evidence="16">Tyrosine phosphatase</fullName>
    </submittedName>
</protein>
<dbReference type="PANTHER" id="PTHR45961:SF6">
    <property type="entry name" value="IP21249P"/>
    <property type="match status" value="1"/>
</dbReference>
<keyword evidence="10" id="KW-1035">Host cytoplasm</keyword>
<accession>Q91T23</accession>
<evidence type="ECO:0000256" key="9">
    <source>
        <dbReference type="ARBA" id="ARBA00022961"/>
    </source>
</evidence>
<reference evidence="16" key="1">
    <citation type="submission" date="2001-01" db="EMBL/GenBank/DDBJ databases">
        <title>Molecular characterization of important regions of the Lumpy skin disease virus genome.</title>
        <authorList>
            <person name="Stipinovich C."/>
            <person name="Vreede F.T."/>
            <person name="Kara P.D."/>
            <person name="Wallace D.B."/>
            <person name="Nel L.H."/>
            <person name="Viljoen G.J."/>
        </authorList>
    </citation>
    <scope>NUCLEOTIDE SEQUENCE</scope>
    <source>
        <strain evidence="16">Neethling</strain>
    </source>
</reference>
<dbReference type="InterPro" id="IPR016130">
    <property type="entry name" value="Tyr_Pase_AS"/>
</dbReference>
<dbReference type="Gene3D" id="3.90.190.10">
    <property type="entry name" value="Protein tyrosine phosphatase superfamily"/>
    <property type="match status" value="1"/>
</dbReference>
<organism evidence="16">
    <name type="scientific">Lumpy skin disease virus</name>
    <name type="common">LSDV</name>
    <dbReference type="NCBI Taxonomy" id="59509"/>
    <lineage>
        <taxon>Viruses</taxon>
        <taxon>Varidnaviria</taxon>
        <taxon>Bamfordvirae</taxon>
        <taxon>Nucleocytoviricota</taxon>
        <taxon>Pokkesviricetes</taxon>
        <taxon>Chitovirales</taxon>
        <taxon>Poxviridae</taxon>
        <taxon>Chordopoxvirinae</taxon>
        <taxon>Capripoxvirus</taxon>
        <taxon>Capripoxvirus lumpyskinpox</taxon>
    </lineage>
</organism>
<evidence type="ECO:0000256" key="3">
    <source>
        <dbReference type="ARBA" id="ARBA00011738"/>
    </source>
</evidence>
<dbReference type="InterPro" id="IPR052103">
    <property type="entry name" value="Dual_spec_Phospatases"/>
</dbReference>
<dbReference type="SMART" id="SM00404">
    <property type="entry name" value="PTPc_motif"/>
    <property type="match status" value="1"/>
</dbReference>
<comment type="similarity">
    <text evidence="2">Belongs to the protein-tyrosine phosphatase family. Non-receptor class dual specificity subfamily.</text>
</comment>
<evidence type="ECO:0000259" key="14">
    <source>
        <dbReference type="PROSITE" id="PS50054"/>
    </source>
</evidence>
<dbReference type="InterPro" id="IPR000387">
    <property type="entry name" value="Tyr_Pase_dom"/>
</dbReference>
<dbReference type="SUPFAM" id="SSF52799">
    <property type="entry name" value="(Phosphotyrosine protein) phosphatases II"/>
    <property type="match status" value="1"/>
</dbReference>
<keyword evidence="5" id="KW-1090">Inhibition of host innate immune response by virus</keyword>
<sequence length="205" mass="23950">MDKKSLYENVLLKSTGSLPKAKAPTKMMRVTDYVYLGNYDDAINAISSNVNFKYILNLTTEKYCFNDSRINIIHMPLIDDEKTNLNDHFDYVTNFLSKCDEEHYPVLVHCVAGVNRSGAMIMAYLMSKRSKDIPAFIYFLYIYHSMREKRGAFIENPSFRKQLIDKYIINELKVKTRRIFQLILLSDIVTESFFSNLVSYSRLTK</sequence>